<reference evidence="2 3" key="1">
    <citation type="submission" date="2019-12" db="EMBL/GenBank/DDBJ databases">
        <title>Genomic-based taxomic classification of the family Erythrobacteraceae.</title>
        <authorList>
            <person name="Xu L."/>
        </authorList>
    </citation>
    <scope>NUCLEOTIDE SEQUENCE [LARGE SCALE GENOMIC DNA]</scope>
    <source>
        <strain evidence="2 3">S36</strain>
    </source>
</reference>
<dbReference type="RefSeq" id="WP_161391118.1">
    <property type="nucleotide sequence ID" value="NZ_JBHSCP010000001.1"/>
</dbReference>
<keyword evidence="1" id="KW-0732">Signal</keyword>
<dbReference type="AlphaFoldDB" id="A0A6I4TTS1"/>
<proteinExistence type="predicted"/>
<feature type="chain" id="PRO_5026184611" description="Lipoprotein" evidence="1">
    <location>
        <begin position="24"/>
        <end position="50"/>
    </location>
</feature>
<evidence type="ECO:0000256" key="1">
    <source>
        <dbReference type="SAM" id="SignalP"/>
    </source>
</evidence>
<accession>A0A6I4TTS1</accession>
<sequence>MTQLCLRIVFLSLMALSSSACQAGEGDPALPDGVQAPDYGAVEPLRGQYL</sequence>
<feature type="signal peptide" evidence="1">
    <location>
        <begin position="1"/>
        <end position="23"/>
    </location>
</feature>
<evidence type="ECO:0008006" key="4">
    <source>
        <dbReference type="Google" id="ProtNLM"/>
    </source>
</evidence>
<organism evidence="2 3">
    <name type="scientific">Croceibacterium xixiisoli</name>
    <dbReference type="NCBI Taxonomy" id="1476466"/>
    <lineage>
        <taxon>Bacteria</taxon>
        <taxon>Pseudomonadati</taxon>
        <taxon>Pseudomonadota</taxon>
        <taxon>Alphaproteobacteria</taxon>
        <taxon>Sphingomonadales</taxon>
        <taxon>Erythrobacteraceae</taxon>
        <taxon>Croceibacterium</taxon>
    </lineage>
</organism>
<gene>
    <name evidence="2" type="ORF">GRI97_10380</name>
</gene>
<keyword evidence="3" id="KW-1185">Reference proteome</keyword>
<dbReference type="PROSITE" id="PS51257">
    <property type="entry name" value="PROKAR_LIPOPROTEIN"/>
    <property type="match status" value="1"/>
</dbReference>
<dbReference type="EMBL" id="WTYJ01000002">
    <property type="protein sequence ID" value="MXO99396.1"/>
    <property type="molecule type" value="Genomic_DNA"/>
</dbReference>
<evidence type="ECO:0000313" key="2">
    <source>
        <dbReference type="EMBL" id="MXO99396.1"/>
    </source>
</evidence>
<protein>
    <recommendedName>
        <fullName evidence="4">Lipoprotein</fullName>
    </recommendedName>
</protein>
<comment type="caution">
    <text evidence="2">The sequence shown here is derived from an EMBL/GenBank/DDBJ whole genome shotgun (WGS) entry which is preliminary data.</text>
</comment>
<evidence type="ECO:0000313" key="3">
    <source>
        <dbReference type="Proteomes" id="UP000469430"/>
    </source>
</evidence>
<name>A0A6I4TTS1_9SPHN</name>
<dbReference type="Proteomes" id="UP000469430">
    <property type="component" value="Unassembled WGS sequence"/>
</dbReference>